<evidence type="ECO:0000313" key="4">
    <source>
        <dbReference type="Proteomes" id="UP000224740"/>
    </source>
</evidence>
<feature type="compositionally biased region" description="Polar residues" evidence="1">
    <location>
        <begin position="401"/>
        <end position="415"/>
    </location>
</feature>
<name>A0A347TMM0_9BACT</name>
<evidence type="ECO:0000313" key="5">
    <source>
        <dbReference type="Proteomes" id="UP000264693"/>
    </source>
</evidence>
<dbReference type="Proteomes" id="UP000264693">
    <property type="component" value="Chromosome"/>
</dbReference>
<dbReference type="KEGG" id="amar:AMRN_2134"/>
<feature type="region of interest" description="Disordered" evidence="1">
    <location>
        <begin position="388"/>
        <end position="417"/>
    </location>
</feature>
<evidence type="ECO:0000313" key="2">
    <source>
        <dbReference type="EMBL" id="AXX87848.1"/>
    </source>
</evidence>
<organism evidence="2 5">
    <name type="scientific">Malaciobacter marinus</name>
    <dbReference type="NCBI Taxonomy" id="505249"/>
    <lineage>
        <taxon>Bacteria</taxon>
        <taxon>Pseudomonadati</taxon>
        <taxon>Campylobacterota</taxon>
        <taxon>Epsilonproteobacteria</taxon>
        <taxon>Campylobacterales</taxon>
        <taxon>Arcobacteraceae</taxon>
        <taxon>Malaciobacter</taxon>
    </lineage>
</organism>
<protein>
    <submittedName>
        <fullName evidence="2">Uncharacterized protein</fullName>
    </submittedName>
</protein>
<dbReference type="AlphaFoldDB" id="A0A347TMM0"/>
<evidence type="ECO:0000256" key="1">
    <source>
        <dbReference type="SAM" id="MobiDB-lite"/>
    </source>
</evidence>
<reference evidence="2 5" key="3">
    <citation type="submission" date="2018-08" db="EMBL/GenBank/DDBJ databases">
        <title>Complete genome of the Arcobacter marinus type strain JCM 15502.</title>
        <authorList>
            <person name="Miller W.G."/>
            <person name="Yee E."/>
            <person name="Huynh S."/>
            <person name="Parker C.T."/>
        </authorList>
    </citation>
    <scope>NUCLEOTIDE SEQUENCE [LARGE SCALE GENOMIC DNA]</scope>
    <source>
        <strain evidence="2 5">JCM 15502</strain>
    </source>
</reference>
<dbReference type="EMBL" id="NXAO01000014">
    <property type="protein sequence ID" value="PHO16132.1"/>
    <property type="molecule type" value="Genomic_DNA"/>
</dbReference>
<proteinExistence type="predicted"/>
<dbReference type="Proteomes" id="UP000224740">
    <property type="component" value="Unassembled WGS sequence"/>
</dbReference>
<dbReference type="EMBL" id="CP032101">
    <property type="protein sequence ID" value="AXX87848.1"/>
    <property type="molecule type" value="Genomic_DNA"/>
</dbReference>
<reference evidence="3" key="2">
    <citation type="submission" date="2017-09" db="EMBL/GenBank/DDBJ databases">
        <authorList>
            <person name="Perez-Cataluna A."/>
            <person name="Figueras M.J."/>
            <person name="Salas-Masso N."/>
        </authorList>
    </citation>
    <scope>NUCLEOTIDE SEQUENCE</scope>
    <source>
        <strain evidence="3">CECT 7727</strain>
    </source>
</reference>
<dbReference type="RefSeq" id="WP_099310352.1">
    <property type="nucleotide sequence ID" value="NZ_CP032101.1"/>
</dbReference>
<gene>
    <name evidence="2" type="ORF">AMRN_2134</name>
    <name evidence="3" type="ORF">CPH92_03250</name>
</gene>
<reference evidence="4" key="1">
    <citation type="submission" date="2017-09" db="EMBL/GenBank/DDBJ databases">
        <title>Arcobacter canalis sp. nov., a new species isolated from a water canal contaminated with urban sewage.</title>
        <authorList>
            <person name="Perez-Cataluna A."/>
            <person name="Salas-Masso N."/>
            <person name="Figueras M.J."/>
        </authorList>
    </citation>
    <scope>NUCLEOTIDE SEQUENCE [LARGE SCALE GENOMIC DNA]</scope>
    <source>
        <strain evidence="4">CECT 7727</strain>
    </source>
</reference>
<evidence type="ECO:0000313" key="3">
    <source>
        <dbReference type="EMBL" id="PHO16132.1"/>
    </source>
</evidence>
<keyword evidence="4" id="KW-1185">Reference proteome</keyword>
<accession>A0A347TMM0</accession>
<sequence>MKFDDEDFIPYCFPYEHNYRNYGQFLISHDIDLKKNNYYIYLISNPFQYNYKKTSNDYSISVAILVKNKLTKKLSFKIQNFDFKSILQLNIFAKINSVGDISFFENFNETFEKKIYETKININDSTDCEVLSLEEIVDKFGILKKERIYELDHFKDLEFYLYTINNRKILIPAIEVLKYFYLYNYAYQKEPKSHFCQDILTPNGILNSLNVNKYDSVKNHYDIEINGNYSIDDRYKILFFLTNPKRLYLYSNIYNIYKKSNVISARLPRKKLLLNSRVFEYKKQNLLLVLNIITHDLNNDFLSDFSCNYSHAKSQFKEKEEGKRDSSKDCKVNIRKNNSLSVNDQLYGNNQLEFDEETDSDFKLNINCQKASEPITLNAKKIVDTQREQQGGYKQKDYTNLKETPSTTKNNNGNTDEAVFTKQKYDEEEKEKSKNNLNIIEILNHLKKNSDFLYLGEKVFKFPKVLDHKGKSLKRAFMFLDKKNQIKRKYFVAKLQYKSIKDIYLIELQARANGEQKSFLVIIKNTETIESINNKFISKELIDMAINGNRSWFATGLLLKNNEYIIFTHRNKIESIEERIITKIN</sequence>